<dbReference type="InterPro" id="IPR006089">
    <property type="entry name" value="Acyl-CoA_DH_CS"/>
</dbReference>
<feature type="region of interest" description="Disordered" evidence="6">
    <location>
        <begin position="454"/>
        <end position="487"/>
    </location>
</feature>
<evidence type="ECO:0000256" key="1">
    <source>
        <dbReference type="ARBA" id="ARBA00001974"/>
    </source>
</evidence>
<dbReference type="Pfam" id="PF02770">
    <property type="entry name" value="Acyl-CoA_dh_M"/>
    <property type="match status" value="1"/>
</dbReference>
<evidence type="ECO:0008006" key="12">
    <source>
        <dbReference type="Google" id="ProtNLM"/>
    </source>
</evidence>
<dbReference type="InterPro" id="IPR046373">
    <property type="entry name" value="Acyl-CoA_Oxase/DH_mid-dom_sf"/>
</dbReference>
<dbReference type="GO" id="GO:0050660">
    <property type="term" value="F:flavin adenine dinucleotide binding"/>
    <property type="evidence" value="ECO:0007669"/>
    <property type="project" value="InterPro"/>
</dbReference>
<dbReference type="Gene3D" id="2.40.110.10">
    <property type="entry name" value="Butyryl-CoA Dehydrogenase, subunit A, domain 2"/>
    <property type="match status" value="1"/>
</dbReference>
<evidence type="ECO:0000256" key="4">
    <source>
        <dbReference type="ARBA" id="ARBA00022827"/>
    </source>
</evidence>
<gene>
    <name evidence="10" type="ORF">HYH02_011054</name>
</gene>
<keyword evidence="3 5" id="KW-0285">Flavoprotein</keyword>
<comment type="similarity">
    <text evidence="2 5">Belongs to the acyl-CoA dehydrogenase family.</text>
</comment>
<feature type="domain" description="Acyl-CoA dehydrogenase/oxidase N-terminal" evidence="9">
    <location>
        <begin position="79"/>
        <end position="189"/>
    </location>
</feature>
<dbReference type="Pfam" id="PF00441">
    <property type="entry name" value="Acyl-CoA_dh_1"/>
    <property type="match status" value="1"/>
</dbReference>
<dbReference type="SUPFAM" id="SSF47203">
    <property type="entry name" value="Acyl-CoA dehydrogenase C-terminal domain-like"/>
    <property type="match status" value="1"/>
</dbReference>
<dbReference type="Gene3D" id="1.20.140.10">
    <property type="entry name" value="Butyryl-CoA Dehydrogenase, subunit A, domain 3"/>
    <property type="match status" value="1"/>
</dbReference>
<reference evidence="10" key="1">
    <citation type="journal article" date="2020" name="bioRxiv">
        <title>Comparative genomics of Chlamydomonas.</title>
        <authorList>
            <person name="Craig R.J."/>
            <person name="Hasan A.R."/>
            <person name="Ness R.W."/>
            <person name="Keightley P.D."/>
        </authorList>
    </citation>
    <scope>NUCLEOTIDE SEQUENCE</scope>
    <source>
        <strain evidence="10">CCAP 11/173</strain>
    </source>
</reference>
<evidence type="ECO:0000259" key="7">
    <source>
        <dbReference type="Pfam" id="PF00441"/>
    </source>
</evidence>
<feature type="compositionally biased region" description="Low complexity" evidence="6">
    <location>
        <begin position="36"/>
        <end position="50"/>
    </location>
</feature>
<evidence type="ECO:0000259" key="9">
    <source>
        <dbReference type="Pfam" id="PF02771"/>
    </source>
</evidence>
<keyword evidence="4 5" id="KW-0274">FAD</keyword>
<dbReference type="FunFam" id="2.40.110.10:FF:000013">
    <property type="entry name" value="Acyl-coenzyme A oxidase 4 peroxisomal"/>
    <property type="match status" value="1"/>
</dbReference>
<protein>
    <recommendedName>
        <fullName evidence="12">Acyl-CoA oxidase</fullName>
    </recommendedName>
</protein>
<dbReference type="PANTHER" id="PTHR43188:SF1">
    <property type="entry name" value="ACYL-COA DEHYDROGENASE"/>
    <property type="match status" value="1"/>
</dbReference>
<dbReference type="FunFam" id="1.10.540.10:FF:000014">
    <property type="entry name" value="Acyl-coenzyme A oxidase 4, peroxisomal"/>
    <property type="match status" value="1"/>
</dbReference>
<name>A0A835TC57_9CHLO</name>
<dbReference type="Proteomes" id="UP000613740">
    <property type="component" value="Unassembled WGS sequence"/>
</dbReference>
<organism evidence="10 11">
    <name type="scientific">Chlamydomonas schloesseri</name>
    <dbReference type="NCBI Taxonomy" id="2026947"/>
    <lineage>
        <taxon>Eukaryota</taxon>
        <taxon>Viridiplantae</taxon>
        <taxon>Chlorophyta</taxon>
        <taxon>core chlorophytes</taxon>
        <taxon>Chlorophyceae</taxon>
        <taxon>CS clade</taxon>
        <taxon>Chlamydomonadales</taxon>
        <taxon>Chlamydomonadaceae</taxon>
        <taxon>Chlamydomonas</taxon>
    </lineage>
</organism>
<dbReference type="GO" id="GO:0005777">
    <property type="term" value="C:peroxisome"/>
    <property type="evidence" value="ECO:0007669"/>
    <property type="project" value="TreeGrafter"/>
</dbReference>
<keyword evidence="5" id="KW-0560">Oxidoreductase</keyword>
<evidence type="ECO:0000256" key="2">
    <source>
        <dbReference type="ARBA" id="ARBA00009347"/>
    </source>
</evidence>
<dbReference type="AlphaFoldDB" id="A0A835TC57"/>
<sequence length="487" mass="52138">MASEPIAAAQGRLGVLAQHLAPPEAGDLLVQQLTAGGSSSSSSSSHSRGGYDPTFPQATTSAAFPPAVFDLLALDGLLSPEERALRDRVRAHMETHVAPVIADYWERAEFPHPLVPGLAALGLAGGPIKGYGCPGLSILANGMAVVEMGRVDASCSTFLLVHSHLAMLTIALLGSEEQKQELLPKMAKFELVGCWALTEPSNGSDASALTSTATKVPGGWMLNGYKRWIGNGTWADVCVMWARNNQDGQVNAFIVRKGNPGLRTSKIQNKIALRCVQNADMEFVQCFVPDSARLPGVSNFNDTNKVLAISRIMVAWQPVGFCAGVYDMAVRYVGERKQFGSSLGSFQLVQERLARMGGTIQAMWLACWRLSKLYEEGRMTHEQASLVKAWTSARGREVVALGRELLGGNGILSHFHVAKAFCDIEAIYTYEGTYDVNVLVAGRRITGAAAFRAPTNKAAAAGRQQGHGSNGKEGGDKEQPHGSRSSK</sequence>
<dbReference type="InterPro" id="IPR009075">
    <property type="entry name" value="AcylCo_DH/oxidase_C"/>
</dbReference>
<dbReference type="InterPro" id="IPR013786">
    <property type="entry name" value="AcylCoA_DH/ox_N"/>
</dbReference>
<dbReference type="PANTHER" id="PTHR43188">
    <property type="entry name" value="ACYL-COENZYME A OXIDASE"/>
    <property type="match status" value="1"/>
</dbReference>
<evidence type="ECO:0000256" key="3">
    <source>
        <dbReference type="ARBA" id="ARBA00022630"/>
    </source>
</evidence>
<dbReference type="EMBL" id="JAEHOD010000045">
    <property type="protein sequence ID" value="KAG2437674.1"/>
    <property type="molecule type" value="Genomic_DNA"/>
</dbReference>
<feature type="domain" description="Acyl-CoA dehydrogenase/oxidase C-terminal" evidence="7">
    <location>
        <begin position="303"/>
        <end position="445"/>
    </location>
</feature>
<dbReference type="InterPro" id="IPR045008">
    <property type="entry name" value="ACX4-like"/>
</dbReference>
<dbReference type="FunFam" id="1.20.140.10:FF:000021">
    <property type="entry name" value="Acyl-coenzyme A oxidase 4, peroxisomal"/>
    <property type="match status" value="1"/>
</dbReference>
<comment type="cofactor">
    <cofactor evidence="1 5">
        <name>FAD</name>
        <dbReference type="ChEBI" id="CHEBI:57692"/>
    </cofactor>
</comment>
<comment type="caution">
    <text evidence="10">The sequence shown here is derived from an EMBL/GenBank/DDBJ whole genome shotgun (WGS) entry which is preliminary data.</text>
</comment>
<dbReference type="GO" id="GO:0006635">
    <property type="term" value="P:fatty acid beta-oxidation"/>
    <property type="evidence" value="ECO:0007669"/>
    <property type="project" value="InterPro"/>
</dbReference>
<dbReference type="InterPro" id="IPR037069">
    <property type="entry name" value="AcylCoA_DH/ox_N_sf"/>
</dbReference>
<evidence type="ECO:0000259" key="8">
    <source>
        <dbReference type="Pfam" id="PF02770"/>
    </source>
</evidence>
<dbReference type="InterPro" id="IPR006091">
    <property type="entry name" value="Acyl-CoA_Oxase/DH_mid-dom"/>
</dbReference>
<evidence type="ECO:0000256" key="6">
    <source>
        <dbReference type="SAM" id="MobiDB-lite"/>
    </source>
</evidence>
<dbReference type="OrthoDB" id="435240at2759"/>
<dbReference type="Pfam" id="PF02771">
    <property type="entry name" value="Acyl-CoA_dh_N"/>
    <property type="match status" value="1"/>
</dbReference>
<evidence type="ECO:0000313" key="10">
    <source>
        <dbReference type="EMBL" id="KAG2437674.1"/>
    </source>
</evidence>
<proteinExistence type="inferred from homology"/>
<dbReference type="InterPro" id="IPR009100">
    <property type="entry name" value="AcylCoA_DH/oxidase_NM_dom_sf"/>
</dbReference>
<feature type="domain" description="Acyl-CoA oxidase/dehydrogenase middle" evidence="8">
    <location>
        <begin position="194"/>
        <end position="285"/>
    </location>
</feature>
<dbReference type="Gene3D" id="1.10.540.10">
    <property type="entry name" value="Acyl-CoA dehydrogenase/oxidase, N-terminal domain"/>
    <property type="match status" value="1"/>
</dbReference>
<evidence type="ECO:0000256" key="5">
    <source>
        <dbReference type="RuleBase" id="RU362125"/>
    </source>
</evidence>
<feature type="region of interest" description="Disordered" evidence="6">
    <location>
        <begin position="34"/>
        <end position="56"/>
    </location>
</feature>
<dbReference type="PROSITE" id="PS00072">
    <property type="entry name" value="ACYL_COA_DH_1"/>
    <property type="match status" value="1"/>
</dbReference>
<keyword evidence="11" id="KW-1185">Reference proteome</keyword>
<dbReference type="GO" id="GO:0003995">
    <property type="term" value="F:acyl-CoA dehydrogenase activity"/>
    <property type="evidence" value="ECO:0007669"/>
    <property type="project" value="InterPro"/>
</dbReference>
<evidence type="ECO:0000313" key="11">
    <source>
        <dbReference type="Proteomes" id="UP000613740"/>
    </source>
</evidence>
<dbReference type="InterPro" id="IPR036250">
    <property type="entry name" value="AcylCo_DH-like_C"/>
</dbReference>
<accession>A0A835TC57</accession>
<dbReference type="SUPFAM" id="SSF56645">
    <property type="entry name" value="Acyl-CoA dehydrogenase NM domain-like"/>
    <property type="match status" value="1"/>
</dbReference>